<evidence type="ECO:0000256" key="16">
    <source>
        <dbReference type="SAM" id="MobiDB-lite"/>
    </source>
</evidence>
<keyword evidence="20" id="KW-1185">Reference proteome</keyword>
<dbReference type="Pfam" id="PF00642">
    <property type="entry name" value="zf-CCCH"/>
    <property type="match status" value="1"/>
</dbReference>
<feature type="compositionally biased region" description="Basic residues" evidence="16">
    <location>
        <begin position="495"/>
        <end position="504"/>
    </location>
</feature>
<dbReference type="SUPFAM" id="SSF47676">
    <property type="entry name" value="Conserved domain common to transcription factors TFIIS, elongin A, CRSP70"/>
    <property type="match status" value="1"/>
</dbReference>
<comment type="subunit">
    <text evidence="13">Component of the PNUTS-PP1 complex (also named PTW/PP1 complex), composed of PPP1R10/PNUTS, TOX4, WDR82, and PPP1CA (or PPP1CB or PPP1CC).</text>
</comment>
<evidence type="ECO:0000313" key="20">
    <source>
        <dbReference type="Proteomes" id="UP000828390"/>
    </source>
</evidence>
<accession>A0A9D4FDF2</accession>
<reference evidence="19" key="1">
    <citation type="journal article" date="2019" name="bioRxiv">
        <title>The Genome of the Zebra Mussel, Dreissena polymorpha: A Resource for Invasive Species Research.</title>
        <authorList>
            <person name="McCartney M.A."/>
            <person name="Auch B."/>
            <person name="Kono T."/>
            <person name="Mallez S."/>
            <person name="Zhang Y."/>
            <person name="Obille A."/>
            <person name="Becker A."/>
            <person name="Abrahante J.E."/>
            <person name="Garbe J."/>
            <person name="Badalamenti J.P."/>
            <person name="Herman A."/>
            <person name="Mangelson H."/>
            <person name="Liachko I."/>
            <person name="Sullivan S."/>
            <person name="Sone E.D."/>
            <person name="Koren S."/>
            <person name="Silverstein K.A.T."/>
            <person name="Beckman K.B."/>
            <person name="Gohl D.M."/>
        </authorList>
    </citation>
    <scope>NUCLEOTIDE SEQUENCE</scope>
    <source>
        <strain evidence="19">Duluth1</strain>
        <tissue evidence="19">Whole animal</tissue>
    </source>
</reference>
<evidence type="ECO:0000259" key="18">
    <source>
        <dbReference type="PROSITE" id="PS51319"/>
    </source>
</evidence>
<evidence type="ECO:0000313" key="19">
    <source>
        <dbReference type="EMBL" id="KAH3796853.1"/>
    </source>
</evidence>
<name>A0A9D4FDF2_DREPO</name>
<feature type="region of interest" description="Disordered" evidence="16">
    <location>
        <begin position="110"/>
        <end position="504"/>
    </location>
</feature>
<evidence type="ECO:0000256" key="2">
    <source>
        <dbReference type="ARBA" id="ARBA00004286"/>
    </source>
</evidence>
<dbReference type="GO" id="GO:0008157">
    <property type="term" value="F:protein phosphatase 1 binding"/>
    <property type="evidence" value="ECO:0007669"/>
    <property type="project" value="TreeGrafter"/>
</dbReference>
<evidence type="ECO:0000256" key="11">
    <source>
        <dbReference type="ARBA" id="ARBA00022843"/>
    </source>
</evidence>
<dbReference type="SMART" id="SM00356">
    <property type="entry name" value="ZnF_C3H1"/>
    <property type="match status" value="1"/>
</dbReference>
<dbReference type="PROSITE" id="PS51319">
    <property type="entry name" value="TFIIS_N"/>
    <property type="match status" value="1"/>
</dbReference>
<evidence type="ECO:0000256" key="13">
    <source>
        <dbReference type="ARBA" id="ARBA00093575"/>
    </source>
</evidence>
<evidence type="ECO:0000256" key="4">
    <source>
        <dbReference type="ARBA" id="ARBA00022454"/>
    </source>
</evidence>
<dbReference type="EMBL" id="JAIWYP010000007">
    <property type="protein sequence ID" value="KAH3796853.1"/>
    <property type="molecule type" value="Genomic_DNA"/>
</dbReference>
<feature type="compositionally biased region" description="Basic and acidic residues" evidence="16">
    <location>
        <begin position="469"/>
        <end position="486"/>
    </location>
</feature>
<organism evidence="19 20">
    <name type="scientific">Dreissena polymorpha</name>
    <name type="common">Zebra mussel</name>
    <name type="synonym">Mytilus polymorpha</name>
    <dbReference type="NCBI Taxonomy" id="45954"/>
    <lineage>
        <taxon>Eukaryota</taxon>
        <taxon>Metazoa</taxon>
        <taxon>Spiralia</taxon>
        <taxon>Lophotrochozoa</taxon>
        <taxon>Mollusca</taxon>
        <taxon>Bivalvia</taxon>
        <taxon>Autobranchia</taxon>
        <taxon>Heteroconchia</taxon>
        <taxon>Euheterodonta</taxon>
        <taxon>Imparidentia</taxon>
        <taxon>Neoheterodontei</taxon>
        <taxon>Myida</taxon>
        <taxon>Dreissenoidea</taxon>
        <taxon>Dreissenidae</taxon>
        <taxon>Dreissena</taxon>
    </lineage>
</organism>
<sequence length="937" mass="102545">LMKEAKKIVNKCIYINVLKVETGKEILQKCMTGGGWDALNDWLQECREEDNMPMLCEILKVYKTLPVTVEILKTNKAAKTIKQLCKQDHDDAKSLAKEIFDEWIKLVQPSSSNDSHKSKKKSSKDRDRESRGSSRSSDKSSDSKDSSRSKDSSHRHSGHRDSKDSNDSKDSKDSKDSHRGDKKDRDSRTRSKKVEEENVDSSSNDSISSEDKVVVRQGSGLKLHIKLGGDKDKDKSDSDSKKRPSTVKRPPSKFRSTGLEEETTESEKMPKNADLDKPIPKRTGGDIKSETPTKRSKLSMPPPPTVPPLSSATGTVTTPIATSPVSPSETPGKIKLIPARPKPNHEIQESSGFMDSLETSTRTYGAYKKKRRPSVNTPPGSTSKPPATTQSTPPSPVSPTTSIAKSLPSVPSFYKDTQAQESEESPEPSETKLETKTETIKEEPPAESGGSPMEIDKEENSENSTPSESDSRERSISPTESGKEGKGLLTTGATKSKKNKKKVSWKPDKDLKEIYIFELLEDERVNVNRPKIDFNQARKEEMHLDRRAVESVRRAAHHDNMREQITWYRPRVVHGYKEMDYGKDSQEKVVQRQIQMASLQPFFFGKLPDFPSEPDQEPAQQQEHEEMKTISLEDVSGGEQMLYNYDSYPKPVLGPGKPPQPPPLPDMPPPPNNINHGHPGFMPPVPPSMNNPLPPMGAMGSNLQGGPPQGTPGPGMPPMMPPMLPPSSMAGGPPNMPPGMNLPPDLSAILNQIQNLPPGASNDPVMVQVQQIVNNLMCGGSDQSFEQFQQIQQLGQQMGIPPEVFMQALPPGMMPMGMPPPGPGPGNMGMRGPLLGNAPPGFMPQRQMGHGPPPRFGPGPPGNWGGPNMGGPPNMGGGNFGGRMRGPWQGGRGGRRGGGGPGYRKKPCIHFTKNGSCRMGDNCDFLHPGVNDPMDDT</sequence>
<dbReference type="Pfam" id="PF08711">
    <property type="entry name" value="Med26"/>
    <property type="match status" value="1"/>
</dbReference>
<keyword evidence="8 15" id="KW-0479">Metal-binding</keyword>
<dbReference type="GO" id="GO:0008270">
    <property type="term" value="F:zinc ion binding"/>
    <property type="evidence" value="ECO:0007669"/>
    <property type="project" value="UniProtKB-KW"/>
</dbReference>
<keyword evidence="9 15" id="KW-0863">Zinc-finger</keyword>
<evidence type="ECO:0000256" key="10">
    <source>
        <dbReference type="ARBA" id="ARBA00022833"/>
    </source>
</evidence>
<feature type="domain" description="TFIIS N-terminal" evidence="18">
    <location>
        <begin position="37"/>
        <end position="110"/>
    </location>
</feature>
<protein>
    <recommendedName>
        <fullName evidence="3">Serine/threonine-protein phosphatase 1 regulatory subunit 10</fullName>
    </recommendedName>
</protein>
<dbReference type="GO" id="GO:0005634">
    <property type="term" value="C:nucleus"/>
    <property type="evidence" value="ECO:0007669"/>
    <property type="project" value="UniProtKB-SubCell"/>
</dbReference>
<feature type="compositionally biased region" description="Basic residues" evidence="16">
    <location>
        <begin position="243"/>
        <end position="252"/>
    </location>
</feature>
<dbReference type="InterPro" id="IPR003617">
    <property type="entry name" value="TFIIS/CRSP70_N_sub"/>
</dbReference>
<dbReference type="SMART" id="SM00509">
    <property type="entry name" value="TFS2N"/>
    <property type="match status" value="1"/>
</dbReference>
<dbReference type="GO" id="GO:0072357">
    <property type="term" value="C:PTW/PP1 phosphatase complex"/>
    <property type="evidence" value="ECO:0007669"/>
    <property type="project" value="TreeGrafter"/>
</dbReference>
<evidence type="ECO:0000256" key="5">
    <source>
        <dbReference type="ARBA" id="ARBA00022481"/>
    </source>
</evidence>
<feature type="compositionally biased region" description="Basic and acidic residues" evidence="16">
    <location>
        <begin position="227"/>
        <end position="242"/>
    </location>
</feature>
<feature type="compositionally biased region" description="Low complexity" evidence="16">
    <location>
        <begin position="381"/>
        <end position="402"/>
    </location>
</feature>
<gene>
    <name evidence="19" type="ORF">DPMN_150428</name>
</gene>
<dbReference type="PANTHER" id="PTHR46557:SF1">
    <property type="entry name" value="SERINE_THREONINE-PROTEIN PHOSPHATASE 1 REGULATORY SUBUNIT 10"/>
    <property type="match status" value="1"/>
</dbReference>
<keyword evidence="4" id="KW-0158">Chromosome</keyword>
<dbReference type="InterPro" id="IPR017923">
    <property type="entry name" value="TFIIS_N"/>
</dbReference>
<feature type="compositionally biased region" description="Basic and acidic residues" evidence="16">
    <location>
        <begin position="124"/>
        <end position="196"/>
    </location>
</feature>
<feature type="compositionally biased region" description="Pro residues" evidence="16">
    <location>
        <begin position="656"/>
        <end position="672"/>
    </location>
</feature>
<comment type="caution">
    <text evidence="19">The sequence shown here is derived from an EMBL/GenBank/DDBJ whole genome shotgun (WGS) entry which is preliminary data.</text>
</comment>
<dbReference type="InterPro" id="IPR000571">
    <property type="entry name" value="Znf_CCCH"/>
</dbReference>
<keyword evidence="6" id="KW-1017">Isopeptide bond</keyword>
<evidence type="ECO:0000256" key="6">
    <source>
        <dbReference type="ARBA" id="ARBA00022499"/>
    </source>
</evidence>
<feature type="zinc finger region" description="C3H1-type" evidence="15">
    <location>
        <begin position="902"/>
        <end position="930"/>
    </location>
</feature>
<evidence type="ECO:0000256" key="9">
    <source>
        <dbReference type="ARBA" id="ARBA00022771"/>
    </source>
</evidence>
<evidence type="ECO:0000256" key="3">
    <source>
        <dbReference type="ARBA" id="ARBA00022330"/>
    </source>
</evidence>
<dbReference type="InterPro" id="IPR036855">
    <property type="entry name" value="Znf_CCCH_sf"/>
</dbReference>
<feature type="non-terminal residue" evidence="19">
    <location>
        <position position="937"/>
    </location>
</feature>
<dbReference type="Gene3D" id="1.20.930.10">
    <property type="entry name" value="Conserved domain common to transcription factors TFIIS, elongin A, CRSP70"/>
    <property type="match status" value="1"/>
</dbReference>
<keyword evidence="12 14" id="KW-0539">Nucleus</keyword>
<keyword evidence="11" id="KW-0832">Ubl conjugation</keyword>
<feature type="compositionally biased region" description="Basic and acidic residues" evidence="16">
    <location>
        <begin position="429"/>
        <end position="444"/>
    </location>
</feature>
<evidence type="ECO:0000256" key="12">
    <source>
        <dbReference type="ARBA" id="ARBA00023242"/>
    </source>
</evidence>
<feature type="region of interest" description="Disordered" evidence="16">
    <location>
        <begin position="650"/>
        <end position="685"/>
    </location>
</feature>
<evidence type="ECO:0000256" key="14">
    <source>
        <dbReference type="PROSITE-ProRule" id="PRU00649"/>
    </source>
</evidence>
<dbReference type="Proteomes" id="UP000828390">
    <property type="component" value="Unassembled WGS sequence"/>
</dbReference>
<feature type="domain" description="C3H1-type" evidence="17">
    <location>
        <begin position="902"/>
        <end position="930"/>
    </location>
</feature>
<dbReference type="InterPro" id="IPR035441">
    <property type="entry name" value="TFIIS/LEDGF_dom_sf"/>
</dbReference>
<evidence type="ECO:0000256" key="15">
    <source>
        <dbReference type="PROSITE-ProRule" id="PRU00723"/>
    </source>
</evidence>
<feature type="compositionally biased region" description="Polar residues" evidence="16">
    <location>
        <begin position="349"/>
        <end position="363"/>
    </location>
</feature>
<evidence type="ECO:0000259" key="17">
    <source>
        <dbReference type="PROSITE" id="PS50103"/>
    </source>
</evidence>
<dbReference type="AlphaFoldDB" id="A0A9D4FDF2"/>
<dbReference type="GO" id="GO:0000785">
    <property type="term" value="C:chromatin"/>
    <property type="evidence" value="ECO:0007669"/>
    <property type="project" value="TreeGrafter"/>
</dbReference>
<keyword evidence="10 15" id="KW-0862">Zinc</keyword>
<reference evidence="19" key="2">
    <citation type="submission" date="2020-11" db="EMBL/GenBank/DDBJ databases">
        <authorList>
            <person name="McCartney M.A."/>
            <person name="Auch B."/>
            <person name="Kono T."/>
            <person name="Mallez S."/>
            <person name="Becker A."/>
            <person name="Gohl D.M."/>
            <person name="Silverstein K.A.T."/>
            <person name="Koren S."/>
            <person name="Bechman K.B."/>
            <person name="Herman A."/>
            <person name="Abrahante J.E."/>
            <person name="Garbe J."/>
        </authorList>
    </citation>
    <scope>NUCLEOTIDE SEQUENCE</scope>
    <source>
        <strain evidence="19">Duluth1</strain>
        <tissue evidence="19">Whole animal</tissue>
    </source>
</reference>
<comment type="subcellular location">
    <subcellularLocation>
        <location evidence="2">Chromosome</location>
    </subcellularLocation>
    <subcellularLocation>
        <location evidence="1 14">Nucleus</location>
    </subcellularLocation>
</comment>
<evidence type="ECO:0000256" key="8">
    <source>
        <dbReference type="ARBA" id="ARBA00022723"/>
    </source>
</evidence>
<keyword evidence="7" id="KW-0597">Phosphoprotein</keyword>
<evidence type="ECO:0000256" key="1">
    <source>
        <dbReference type="ARBA" id="ARBA00004123"/>
    </source>
</evidence>
<dbReference type="SUPFAM" id="SSF90229">
    <property type="entry name" value="CCCH zinc finger"/>
    <property type="match status" value="1"/>
</dbReference>
<proteinExistence type="predicted"/>
<feature type="compositionally biased region" description="Basic and acidic residues" evidence="16">
    <location>
        <begin position="265"/>
        <end position="293"/>
    </location>
</feature>
<dbReference type="PROSITE" id="PS50103">
    <property type="entry name" value="ZF_C3H1"/>
    <property type="match status" value="1"/>
</dbReference>
<feature type="compositionally biased region" description="Polar residues" evidence="16">
    <location>
        <begin position="310"/>
        <end position="329"/>
    </location>
</feature>
<keyword evidence="5" id="KW-0488">Methylation</keyword>
<dbReference type="PANTHER" id="PTHR46557">
    <property type="entry name" value="SERINE/THREONINE-PROTEIN PHOSPHATASE 1 REGULATORY SUBUNIT 10-RELATED"/>
    <property type="match status" value="1"/>
</dbReference>
<evidence type="ECO:0000256" key="7">
    <source>
        <dbReference type="ARBA" id="ARBA00022553"/>
    </source>
</evidence>